<comment type="caution">
    <text evidence="2">The sequence shown here is derived from an EMBL/GenBank/DDBJ whole genome shotgun (WGS) entry which is preliminary data.</text>
</comment>
<dbReference type="EMBL" id="DXFQ01000129">
    <property type="protein sequence ID" value="HIX20334.1"/>
    <property type="molecule type" value="Genomic_DNA"/>
</dbReference>
<evidence type="ECO:0000313" key="3">
    <source>
        <dbReference type="Proteomes" id="UP000823964"/>
    </source>
</evidence>
<evidence type="ECO:0000313" key="2">
    <source>
        <dbReference type="EMBL" id="HIX20334.1"/>
    </source>
</evidence>
<dbReference type="InterPro" id="IPR027417">
    <property type="entry name" value="P-loop_NTPase"/>
</dbReference>
<evidence type="ECO:0000259" key="1">
    <source>
        <dbReference type="Pfam" id="PF13401"/>
    </source>
</evidence>
<reference evidence="2" key="2">
    <citation type="submission" date="2021-04" db="EMBL/GenBank/DDBJ databases">
        <authorList>
            <person name="Gilroy R."/>
        </authorList>
    </citation>
    <scope>NUCLEOTIDE SEQUENCE</scope>
    <source>
        <strain evidence="2">14975</strain>
    </source>
</reference>
<dbReference type="Proteomes" id="UP000823964">
    <property type="component" value="Unassembled WGS sequence"/>
</dbReference>
<sequence length="314" mass="35241">MNNTQLNHPARIWLKEYIEQPGMTKTRASDELGISHKVLNALLEGNYAGNADNQLAKLDEQRKRISAIVRVDGVDLAHIPTEMMQRVWRAADSAKIAHLCMLLAGKSQIGKTTACEAYKMRYPETTIFFRMPTMPTVSSMVCELLEAAGLPKARTLSEGLSLLREHVCARHLIIADEVHIALTRRQGVDALDALREIFDRSGCGLMLVLTDVGAQDVVKGTYAGRLAQLERRGEWEILPEWPTNRDIRAVWEAYGLPEPDSDTQRQIGALARRSCFGQFIHRLKLAASVAQQEARQLTWPDFIDAASRMARRPE</sequence>
<reference evidence="2" key="1">
    <citation type="journal article" date="2021" name="PeerJ">
        <title>Extensive microbial diversity within the chicken gut microbiome revealed by metagenomics and culture.</title>
        <authorList>
            <person name="Gilroy R."/>
            <person name="Ravi A."/>
            <person name="Getino M."/>
            <person name="Pursley I."/>
            <person name="Horton D.L."/>
            <person name="Alikhan N.F."/>
            <person name="Baker D."/>
            <person name="Gharbi K."/>
            <person name="Hall N."/>
            <person name="Watson M."/>
            <person name="Adriaenssens E.M."/>
            <person name="Foster-Nyarko E."/>
            <person name="Jarju S."/>
            <person name="Secka A."/>
            <person name="Antonio M."/>
            <person name="Oren A."/>
            <person name="Chaudhuri R.R."/>
            <person name="La Ragione R."/>
            <person name="Hildebrand F."/>
            <person name="Pallen M.J."/>
        </authorList>
    </citation>
    <scope>NUCLEOTIDE SEQUENCE</scope>
    <source>
        <strain evidence="2">14975</strain>
    </source>
</reference>
<feature type="domain" description="ORC1/DEAH AAA+ ATPase" evidence="1">
    <location>
        <begin position="99"/>
        <end position="211"/>
    </location>
</feature>
<protein>
    <submittedName>
        <fullName evidence="2">TniB family NTP-binding protein</fullName>
    </submittedName>
</protein>
<dbReference type="Gene3D" id="1.10.260.40">
    <property type="entry name" value="lambda repressor-like DNA-binding domains"/>
    <property type="match status" value="1"/>
</dbReference>
<dbReference type="GO" id="GO:0016887">
    <property type="term" value="F:ATP hydrolysis activity"/>
    <property type="evidence" value="ECO:0007669"/>
    <property type="project" value="InterPro"/>
</dbReference>
<proteinExistence type="predicted"/>
<gene>
    <name evidence="2" type="ORF">H9862_07020</name>
</gene>
<dbReference type="AlphaFoldDB" id="A0A9D1VC92"/>
<dbReference type="GO" id="GO:0003677">
    <property type="term" value="F:DNA binding"/>
    <property type="evidence" value="ECO:0007669"/>
    <property type="project" value="InterPro"/>
</dbReference>
<dbReference type="SUPFAM" id="SSF52540">
    <property type="entry name" value="P-loop containing nucleoside triphosphate hydrolases"/>
    <property type="match status" value="1"/>
</dbReference>
<dbReference type="InterPro" id="IPR010982">
    <property type="entry name" value="Lambda_DNA-bd_dom_sf"/>
</dbReference>
<accession>A0A9D1VC92</accession>
<organism evidence="2 3">
    <name type="scientific">Candidatus Akkermansia intestinigallinarum</name>
    <dbReference type="NCBI Taxonomy" id="2838431"/>
    <lineage>
        <taxon>Bacteria</taxon>
        <taxon>Pseudomonadati</taxon>
        <taxon>Verrucomicrobiota</taxon>
        <taxon>Verrucomicrobiia</taxon>
        <taxon>Verrucomicrobiales</taxon>
        <taxon>Akkermansiaceae</taxon>
        <taxon>Akkermansia</taxon>
    </lineage>
</organism>
<dbReference type="InterPro" id="IPR049945">
    <property type="entry name" value="AAA_22"/>
</dbReference>
<name>A0A9D1VC92_9BACT</name>
<dbReference type="Pfam" id="PF13401">
    <property type="entry name" value="AAA_22"/>
    <property type="match status" value="1"/>
</dbReference>